<dbReference type="InterPro" id="IPR001902">
    <property type="entry name" value="SLC26A/SulP_fam"/>
</dbReference>
<dbReference type="PANTHER" id="PTHR11814">
    <property type="entry name" value="SULFATE TRANSPORTER"/>
    <property type="match status" value="1"/>
</dbReference>
<feature type="region of interest" description="Disordered" evidence="5">
    <location>
        <begin position="221"/>
        <end position="261"/>
    </location>
</feature>
<accession>A0AAP0NSE9</accession>
<evidence type="ECO:0000256" key="2">
    <source>
        <dbReference type="ARBA" id="ARBA00022692"/>
    </source>
</evidence>
<evidence type="ECO:0000256" key="3">
    <source>
        <dbReference type="ARBA" id="ARBA00022989"/>
    </source>
</evidence>
<name>A0AAP0NSE9_9MAGN</name>
<sequence>MAVTVLGSLVLFTKLLYFTPIAILASIILSALPGLIDLNEAYKIWKVDKLDFLACIGAFFGVLFASVEIGLLTAENLVNSFVNGIEQLLKLSKTKLEAFSLSYLMYVGPGLSRMAKIQRMREEMSQSAEEAGDDPHVDETNLYYKVISVDHKGRVYGLGSTGRRYNDLGASSSQGPLSQDFVTLQSNVSCLTSIVEDQQNQMHTQHDQIALLQSMLMQSMRGRHPGVSSSHPPPPHPPPHRPLHPSHQGTLTPPTVVPTPALDANDVNHPRMYGPEDEEQTNFPLQQEWIDAFFDTHPLP</sequence>
<evidence type="ECO:0000259" key="7">
    <source>
        <dbReference type="Pfam" id="PF00916"/>
    </source>
</evidence>
<organism evidence="8 9">
    <name type="scientific">Stephania japonica</name>
    <dbReference type="NCBI Taxonomy" id="461633"/>
    <lineage>
        <taxon>Eukaryota</taxon>
        <taxon>Viridiplantae</taxon>
        <taxon>Streptophyta</taxon>
        <taxon>Embryophyta</taxon>
        <taxon>Tracheophyta</taxon>
        <taxon>Spermatophyta</taxon>
        <taxon>Magnoliopsida</taxon>
        <taxon>Ranunculales</taxon>
        <taxon>Menispermaceae</taxon>
        <taxon>Menispermoideae</taxon>
        <taxon>Cissampelideae</taxon>
        <taxon>Stephania</taxon>
    </lineage>
</organism>
<keyword evidence="9" id="KW-1185">Reference proteome</keyword>
<dbReference type="EMBL" id="JBBNAE010000006">
    <property type="protein sequence ID" value="KAK9116394.1"/>
    <property type="molecule type" value="Genomic_DNA"/>
</dbReference>
<gene>
    <name evidence="8" type="ORF">Sjap_015341</name>
</gene>
<dbReference type="GO" id="GO:0016020">
    <property type="term" value="C:membrane"/>
    <property type="evidence" value="ECO:0007669"/>
    <property type="project" value="UniProtKB-SubCell"/>
</dbReference>
<dbReference type="Pfam" id="PF00916">
    <property type="entry name" value="Sulfate_transp"/>
    <property type="match status" value="1"/>
</dbReference>
<reference evidence="8 9" key="1">
    <citation type="submission" date="2024-01" db="EMBL/GenBank/DDBJ databases">
        <title>Genome assemblies of Stephania.</title>
        <authorList>
            <person name="Yang L."/>
        </authorList>
    </citation>
    <scope>NUCLEOTIDE SEQUENCE [LARGE SCALE GENOMIC DNA]</scope>
    <source>
        <strain evidence="8">QJT</strain>
        <tissue evidence="8">Leaf</tissue>
    </source>
</reference>
<evidence type="ECO:0000313" key="9">
    <source>
        <dbReference type="Proteomes" id="UP001417504"/>
    </source>
</evidence>
<feature type="compositionally biased region" description="Low complexity" evidence="5">
    <location>
        <begin position="245"/>
        <end position="260"/>
    </location>
</feature>
<dbReference type="AlphaFoldDB" id="A0AAP0NSE9"/>
<comment type="subcellular location">
    <subcellularLocation>
        <location evidence="1">Membrane</location>
        <topology evidence="1">Multi-pass membrane protein</topology>
    </subcellularLocation>
</comment>
<dbReference type="InterPro" id="IPR011547">
    <property type="entry name" value="SLC26A/SulP_dom"/>
</dbReference>
<dbReference type="Proteomes" id="UP001417504">
    <property type="component" value="Unassembled WGS sequence"/>
</dbReference>
<evidence type="ECO:0000256" key="6">
    <source>
        <dbReference type="SAM" id="Phobius"/>
    </source>
</evidence>
<feature type="domain" description="SLC26A/SulP transporter" evidence="7">
    <location>
        <begin position="1"/>
        <end position="56"/>
    </location>
</feature>
<evidence type="ECO:0000256" key="1">
    <source>
        <dbReference type="ARBA" id="ARBA00004141"/>
    </source>
</evidence>
<evidence type="ECO:0000256" key="5">
    <source>
        <dbReference type="SAM" id="MobiDB-lite"/>
    </source>
</evidence>
<comment type="caution">
    <text evidence="8">The sequence shown here is derived from an EMBL/GenBank/DDBJ whole genome shotgun (WGS) entry which is preliminary data.</text>
</comment>
<keyword evidence="4 6" id="KW-0472">Membrane</keyword>
<evidence type="ECO:0000313" key="8">
    <source>
        <dbReference type="EMBL" id="KAK9116394.1"/>
    </source>
</evidence>
<protein>
    <recommendedName>
        <fullName evidence="7">SLC26A/SulP transporter domain-containing protein</fullName>
    </recommendedName>
</protein>
<keyword evidence="3 6" id="KW-1133">Transmembrane helix</keyword>
<feature type="transmembrane region" description="Helical" evidence="6">
    <location>
        <begin position="15"/>
        <end position="38"/>
    </location>
</feature>
<keyword evidence="2 6" id="KW-0812">Transmembrane</keyword>
<proteinExistence type="predicted"/>
<evidence type="ECO:0000256" key="4">
    <source>
        <dbReference type="ARBA" id="ARBA00023136"/>
    </source>
</evidence>
<feature type="transmembrane region" description="Helical" evidence="6">
    <location>
        <begin position="50"/>
        <end position="72"/>
    </location>
</feature>
<dbReference type="GO" id="GO:0055085">
    <property type="term" value="P:transmembrane transport"/>
    <property type="evidence" value="ECO:0007669"/>
    <property type="project" value="InterPro"/>
</dbReference>